<accession>A0A1B1AKN2</accession>
<dbReference type="InterPro" id="IPR038375">
    <property type="entry name" value="NDUFAF7_sf"/>
</dbReference>
<protein>
    <recommendedName>
        <fullName evidence="5">SAM-dependent methyltransferase</fullName>
    </recommendedName>
</protein>
<evidence type="ECO:0000256" key="1">
    <source>
        <dbReference type="ARBA" id="ARBA00022603"/>
    </source>
</evidence>
<dbReference type="SUPFAM" id="SSF53335">
    <property type="entry name" value="S-adenosyl-L-methionine-dependent methyltransferases"/>
    <property type="match status" value="1"/>
</dbReference>
<organism evidence="3 4">
    <name type="scientific">Candidatus Viadribacter manganicus</name>
    <dbReference type="NCBI Taxonomy" id="1759059"/>
    <lineage>
        <taxon>Bacteria</taxon>
        <taxon>Pseudomonadati</taxon>
        <taxon>Pseudomonadota</taxon>
        <taxon>Alphaproteobacteria</taxon>
        <taxon>Hyphomonadales</taxon>
        <taxon>Hyphomonadaceae</taxon>
        <taxon>Candidatus Viadribacter</taxon>
    </lineage>
</organism>
<gene>
    <name evidence="3" type="ORF">ATE48_14990</name>
</gene>
<dbReference type="GO" id="GO:0035243">
    <property type="term" value="F:protein-arginine omega-N symmetric methyltransferase activity"/>
    <property type="evidence" value="ECO:0007669"/>
    <property type="project" value="TreeGrafter"/>
</dbReference>
<dbReference type="STRING" id="1759059.ATE48_14990"/>
<evidence type="ECO:0000256" key="2">
    <source>
        <dbReference type="ARBA" id="ARBA00022679"/>
    </source>
</evidence>
<evidence type="ECO:0008006" key="5">
    <source>
        <dbReference type="Google" id="ProtNLM"/>
    </source>
</evidence>
<name>A0A1B1AKN2_9PROT</name>
<dbReference type="PANTHER" id="PTHR12049">
    <property type="entry name" value="PROTEIN ARGININE METHYLTRANSFERASE NDUFAF7, MITOCHONDRIAL"/>
    <property type="match status" value="1"/>
</dbReference>
<keyword evidence="2" id="KW-0808">Transferase</keyword>
<sequence>MAHSPSSQATETGVGVSLSEKLVEHIRDNGPLTVAEFMGACLYDPDDGYYATRPSIGGANADFLTAPEASQMFGELIGLWCAHEWDALGKPAFNWIELGPGRGVLMQDALRATLRIEGMHDAANVVLVETSEPLRDEQAQRVPTAEWAPRIEDAPPGPSLIVANEFFDCLPIRQFVFGEDGWHEKLVGLNEADKLTFGLSAAIPAPESDTEPGTVREIAPGLESLIYDIERRLHDAPGRVLIIDYGYAKPEGADTLQALRNHKKVDPIEAPGEADLTAHVDFSRIAQLASDANLQVHGPITQGAFLRALGIEFRADALMRANPTHTERLKREVRRLTHPDEMGALFKVICLSSPNLPPPAGF</sequence>
<dbReference type="OrthoDB" id="9794208at2"/>
<dbReference type="InParanoid" id="A0A1B1AKN2"/>
<dbReference type="Proteomes" id="UP000092498">
    <property type="component" value="Chromosome"/>
</dbReference>
<dbReference type="InterPro" id="IPR003788">
    <property type="entry name" value="NDUFAF7"/>
</dbReference>
<dbReference type="InterPro" id="IPR029063">
    <property type="entry name" value="SAM-dependent_MTases_sf"/>
</dbReference>
<proteinExistence type="predicted"/>
<dbReference type="EMBL" id="CP013244">
    <property type="protein sequence ID" value="ANP47129.1"/>
    <property type="molecule type" value="Genomic_DNA"/>
</dbReference>
<dbReference type="GO" id="GO:0032259">
    <property type="term" value="P:methylation"/>
    <property type="evidence" value="ECO:0007669"/>
    <property type="project" value="UniProtKB-KW"/>
</dbReference>
<keyword evidence="4" id="KW-1185">Reference proteome</keyword>
<evidence type="ECO:0000313" key="3">
    <source>
        <dbReference type="EMBL" id="ANP47129.1"/>
    </source>
</evidence>
<keyword evidence="1" id="KW-0489">Methyltransferase</keyword>
<dbReference type="AlphaFoldDB" id="A0A1B1AKN2"/>
<evidence type="ECO:0000313" key="4">
    <source>
        <dbReference type="Proteomes" id="UP000092498"/>
    </source>
</evidence>
<dbReference type="PANTHER" id="PTHR12049:SF7">
    <property type="entry name" value="PROTEIN ARGININE METHYLTRANSFERASE NDUFAF7, MITOCHONDRIAL"/>
    <property type="match status" value="1"/>
</dbReference>
<dbReference type="Pfam" id="PF02636">
    <property type="entry name" value="Methyltransf_28"/>
    <property type="match status" value="1"/>
</dbReference>
<reference evidence="3 4" key="1">
    <citation type="submission" date="2015-11" db="EMBL/GenBank/DDBJ databases">
        <title>Whole-Genome Sequence of Candidatus Oderbacter manganicum from the National Park Lower Oder Valley, Germany.</title>
        <authorList>
            <person name="Braun B."/>
            <person name="Liere K."/>
            <person name="Szewzyk U."/>
        </authorList>
    </citation>
    <scope>NUCLEOTIDE SEQUENCE [LARGE SCALE GENOMIC DNA]</scope>
    <source>
        <strain evidence="3 4">OTSz_A_272</strain>
    </source>
</reference>
<dbReference type="KEGG" id="cbot:ATE48_14990"/>
<dbReference type="Gene3D" id="3.40.50.12710">
    <property type="match status" value="1"/>
</dbReference>